<reference evidence="2" key="1">
    <citation type="submission" date="2023-10" db="EMBL/GenBank/DDBJ databases">
        <title>Genome assemblies of two species of porcelain crab, Petrolisthes cinctipes and Petrolisthes manimaculis (Anomura: Porcellanidae).</title>
        <authorList>
            <person name="Angst P."/>
        </authorList>
    </citation>
    <scope>NUCLEOTIDE SEQUENCE</scope>
    <source>
        <strain evidence="2">PB745_01</strain>
        <tissue evidence="2">Gill</tissue>
    </source>
</reference>
<comment type="caution">
    <text evidence="2">The sequence shown here is derived from an EMBL/GenBank/DDBJ whole genome shotgun (WGS) entry which is preliminary data.</text>
</comment>
<dbReference type="Proteomes" id="UP001286313">
    <property type="component" value="Unassembled WGS sequence"/>
</dbReference>
<gene>
    <name evidence="2" type="ORF">Pcinc_035007</name>
</gene>
<dbReference type="AlphaFoldDB" id="A0AAE1BXP5"/>
<sequence>MGILTGIKGDQFTTAFTGISPTTRPLTREDLYGQQQQGLPDGFLQGPGGLMHRPGVHSPTEMRGGVMVTTSGMVKSLDRPRQTSLFGIKKNKSLRPDLGETWPCIVDLSPIMDVSPSVEAAEQEANGRKDAKGSPNVAGAAGQQKSSISGMLSDFTRALGLGGTSPKDEHKGNIVTSQHQPQQQQQLLTSQAQAQGQLITSQGTTINSQGQLVNSQGQIVAQVANHVSPSVQASVVGAQVANNPTVVVSAGQPHPLPFQQMTPAQQLQLQQMQLQHQAQHLKKMRRQDQAAALQQQLLTQGKVSPTPPRKDVTGGLQQLAGKMVGRVATSLPTAALLQQSTIATSDSKPRVLVMPGHPTASESPLTSLQR</sequence>
<feature type="compositionally biased region" description="Polar residues" evidence="1">
    <location>
        <begin position="360"/>
        <end position="370"/>
    </location>
</feature>
<feature type="compositionally biased region" description="Low complexity" evidence="1">
    <location>
        <begin position="176"/>
        <end position="189"/>
    </location>
</feature>
<evidence type="ECO:0000313" key="3">
    <source>
        <dbReference type="Proteomes" id="UP001286313"/>
    </source>
</evidence>
<feature type="region of interest" description="Disordered" evidence="1">
    <location>
        <begin position="347"/>
        <end position="370"/>
    </location>
</feature>
<evidence type="ECO:0000313" key="2">
    <source>
        <dbReference type="EMBL" id="KAK3858831.1"/>
    </source>
</evidence>
<accession>A0AAE1BXP5</accession>
<feature type="region of interest" description="Disordered" evidence="1">
    <location>
        <begin position="118"/>
        <end position="145"/>
    </location>
</feature>
<feature type="region of interest" description="Disordered" evidence="1">
    <location>
        <begin position="160"/>
        <end position="189"/>
    </location>
</feature>
<organism evidence="2 3">
    <name type="scientific">Petrolisthes cinctipes</name>
    <name type="common">Flat porcelain crab</name>
    <dbReference type="NCBI Taxonomy" id="88211"/>
    <lineage>
        <taxon>Eukaryota</taxon>
        <taxon>Metazoa</taxon>
        <taxon>Ecdysozoa</taxon>
        <taxon>Arthropoda</taxon>
        <taxon>Crustacea</taxon>
        <taxon>Multicrustacea</taxon>
        <taxon>Malacostraca</taxon>
        <taxon>Eumalacostraca</taxon>
        <taxon>Eucarida</taxon>
        <taxon>Decapoda</taxon>
        <taxon>Pleocyemata</taxon>
        <taxon>Anomura</taxon>
        <taxon>Galatheoidea</taxon>
        <taxon>Porcellanidae</taxon>
        <taxon>Petrolisthes</taxon>
    </lineage>
</organism>
<evidence type="ECO:0000256" key="1">
    <source>
        <dbReference type="SAM" id="MobiDB-lite"/>
    </source>
</evidence>
<dbReference type="EMBL" id="JAWQEG010005199">
    <property type="protein sequence ID" value="KAK3858831.1"/>
    <property type="molecule type" value="Genomic_DNA"/>
</dbReference>
<keyword evidence="3" id="KW-1185">Reference proteome</keyword>
<proteinExistence type="predicted"/>
<name>A0AAE1BXP5_PETCI</name>
<protein>
    <submittedName>
        <fullName evidence="2">Uncharacterized protein</fullName>
    </submittedName>
</protein>